<dbReference type="Proteomes" id="UP000092666">
    <property type="component" value="Unassembled WGS sequence"/>
</dbReference>
<evidence type="ECO:0000313" key="2">
    <source>
        <dbReference type="Proteomes" id="UP000092666"/>
    </source>
</evidence>
<dbReference type="EMBL" id="KI669504">
    <property type="protein sequence ID" value="OCF33577.1"/>
    <property type="molecule type" value="Genomic_DNA"/>
</dbReference>
<name>A0A1B9GRG3_9TREE</name>
<sequence>MVNHRDRTRTDRHPVSFVSAFDLSDAFQLAPVTHSQPTLLEGSASPVPLPVVEPTTPAELHSLFTYRPPCPPQNDQPTDYLDDVLILKVPTTRQLYYLALWEVLRYLGTWGVISN</sequence>
<accession>A0A1B9GRG3</accession>
<proteinExistence type="predicted"/>
<protein>
    <submittedName>
        <fullName evidence="1">Uncharacterized protein</fullName>
    </submittedName>
</protein>
<reference evidence="1 2" key="1">
    <citation type="submission" date="2013-07" db="EMBL/GenBank/DDBJ databases">
        <title>The Genome Sequence of Cryptococcus heveanensis BCC8398.</title>
        <authorList>
            <consortium name="The Broad Institute Genome Sequencing Platform"/>
            <person name="Cuomo C."/>
            <person name="Litvintseva A."/>
            <person name="Chen Y."/>
            <person name="Heitman J."/>
            <person name="Sun S."/>
            <person name="Springer D."/>
            <person name="Dromer F."/>
            <person name="Young S.K."/>
            <person name="Zeng Q."/>
            <person name="Gargeya S."/>
            <person name="Fitzgerald M."/>
            <person name="Abouelleil A."/>
            <person name="Alvarado L."/>
            <person name="Berlin A.M."/>
            <person name="Chapman S.B."/>
            <person name="Dewar J."/>
            <person name="Goldberg J."/>
            <person name="Griggs A."/>
            <person name="Gujja S."/>
            <person name="Hansen M."/>
            <person name="Howarth C."/>
            <person name="Imamovic A."/>
            <person name="Larimer J."/>
            <person name="McCowan C."/>
            <person name="Murphy C."/>
            <person name="Pearson M."/>
            <person name="Priest M."/>
            <person name="Roberts A."/>
            <person name="Saif S."/>
            <person name="Shea T."/>
            <person name="Sykes S."/>
            <person name="Wortman J."/>
            <person name="Nusbaum C."/>
            <person name="Birren B."/>
        </authorList>
    </citation>
    <scope>NUCLEOTIDE SEQUENCE [LARGE SCALE GENOMIC DNA]</scope>
    <source>
        <strain evidence="1 2">BCC8398</strain>
    </source>
</reference>
<organism evidence="1 2">
    <name type="scientific">Kwoniella heveanensis BCC8398</name>
    <dbReference type="NCBI Taxonomy" id="1296120"/>
    <lineage>
        <taxon>Eukaryota</taxon>
        <taxon>Fungi</taxon>
        <taxon>Dikarya</taxon>
        <taxon>Basidiomycota</taxon>
        <taxon>Agaricomycotina</taxon>
        <taxon>Tremellomycetes</taxon>
        <taxon>Tremellales</taxon>
        <taxon>Cryptococcaceae</taxon>
        <taxon>Kwoniella</taxon>
    </lineage>
</organism>
<reference evidence="2" key="2">
    <citation type="submission" date="2013-12" db="EMBL/GenBank/DDBJ databases">
        <title>Evolution of pathogenesis and genome organization in the Tremellales.</title>
        <authorList>
            <person name="Cuomo C."/>
            <person name="Litvintseva A."/>
            <person name="Heitman J."/>
            <person name="Chen Y."/>
            <person name="Sun S."/>
            <person name="Springer D."/>
            <person name="Dromer F."/>
            <person name="Young S."/>
            <person name="Zeng Q."/>
            <person name="Chapman S."/>
            <person name="Gujja S."/>
            <person name="Saif S."/>
            <person name="Birren B."/>
        </authorList>
    </citation>
    <scope>NUCLEOTIDE SEQUENCE [LARGE SCALE GENOMIC DNA]</scope>
    <source>
        <strain evidence="2">BCC8398</strain>
    </source>
</reference>
<dbReference type="AlphaFoldDB" id="A0A1B9GRG3"/>
<evidence type="ECO:0000313" key="1">
    <source>
        <dbReference type="EMBL" id="OCF33577.1"/>
    </source>
</evidence>
<gene>
    <name evidence="1" type="ORF">I316_04650</name>
</gene>
<keyword evidence="2" id="KW-1185">Reference proteome</keyword>